<comment type="similarity">
    <text evidence="1">Belongs to the gamma-glutamyltransferase family.</text>
</comment>
<dbReference type="GO" id="GO:0006751">
    <property type="term" value="P:glutathione catabolic process"/>
    <property type="evidence" value="ECO:0007669"/>
    <property type="project" value="InterPro"/>
</dbReference>
<evidence type="ECO:0000256" key="1">
    <source>
        <dbReference type="ARBA" id="ARBA00009381"/>
    </source>
</evidence>
<dbReference type="PANTHER" id="PTHR11686">
    <property type="entry name" value="GAMMA GLUTAMYL TRANSPEPTIDASE"/>
    <property type="match status" value="1"/>
</dbReference>
<dbReference type="PANTHER" id="PTHR11686:SF56">
    <property type="entry name" value="GLUTATHIONE HYDROLASE 1 PROENZYME-RELATED"/>
    <property type="match status" value="1"/>
</dbReference>
<feature type="binding site" evidence="5">
    <location>
        <begin position="409"/>
        <end position="410"/>
    </location>
    <ligand>
        <name>L-glutamate</name>
        <dbReference type="ChEBI" id="CHEBI:29985"/>
    </ligand>
</feature>
<comment type="caution">
    <text evidence="6">The sequence shown here is derived from an EMBL/GenBank/DDBJ whole genome shotgun (WGS) entry which is preliminary data.</text>
</comment>
<sequence>MVKASTKYQLYPRNILQRNGSAVDAAIAALLCLSVINPHSSGIGGGVVFNIYNASTGKLETINARETAPKNASENMFGEYPNKTREENPELFIAVPGELRGYEMAHQKYGRLPWRELFKPSIELAKNGFPIGKALAEAINETRKIILNDTALCEVFCNSEKTSVLKENDIIKFSKLAETYNTTAENKSSAFYNGSLTDKIVADIKAKGGRITREDLMNYTAVSNDYALNFTLGNYTFYVPDAPFGGPVLALMLNILEGYNLSSSSVSTTENKTLTYHRMTEAFRLANEKKSELGDPRYENIAEIVKNMTLDDFADNMRSMIKDDTVNQERPDVKTVCAGHGTTHVSVITEDGSAVAVTSSINNYFGSWVRSRSTGIIFNDQMCDFSDPKFVVNGVNKNNLIKPGKRPLSSKCPTIIVDEKSKQVKMVVGGAGGTNIITATAQVILNYLFFDYNLDNAVKEPRVQVPINVTNVEEEFDKNVTAGLKQMKHNIGNKTELSSVQAVVQEGDQICAESDYRNYGSPAGY</sequence>
<dbReference type="Gene3D" id="1.10.246.130">
    <property type="match status" value="1"/>
</dbReference>
<evidence type="ECO:0000256" key="5">
    <source>
        <dbReference type="PIRSR" id="PIRSR600101-2"/>
    </source>
</evidence>
<dbReference type="InterPro" id="IPR043138">
    <property type="entry name" value="GGT_lsub"/>
</dbReference>
<dbReference type="GO" id="GO:0031179">
    <property type="term" value="P:peptide modification"/>
    <property type="evidence" value="ECO:0007669"/>
    <property type="project" value="TreeGrafter"/>
</dbReference>
<dbReference type="FunFam" id="3.60.20.40:FF:000001">
    <property type="entry name" value="Gamma-glutamyltranspeptidase 1"/>
    <property type="match status" value="1"/>
</dbReference>
<keyword evidence="7" id="KW-1185">Reference proteome</keyword>
<dbReference type="PRINTS" id="PR01210">
    <property type="entry name" value="GGTRANSPTASE"/>
</dbReference>
<gene>
    <name evidence="6" type="ORF">Q8A67_000064</name>
</gene>
<organism evidence="6 7">
    <name type="scientific">Cirrhinus molitorella</name>
    <name type="common">mud carp</name>
    <dbReference type="NCBI Taxonomy" id="172907"/>
    <lineage>
        <taxon>Eukaryota</taxon>
        <taxon>Metazoa</taxon>
        <taxon>Chordata</taxon>
        <taxon>Craniata</taxon>
        <taxon>Vertebrata</taxon>
        <taxon>Euteleostomi</taxon>
        <taxon>Actinopterygii</taxon>
        <taxon>Neopterygii</taxon>
        <taxon>Teleostei</taxon>
        <taxon>Ostariophysi</taxon>
        <taxon>Cypriniformes</taxon>
        <taxon>Cyprinidae</taxon>
        <taxon>Labeoninae</taxon>
        <taxon>Labeonini</taxon>
        <taxon>Cirrhinus</taxon>
    </lineage>
</organism>
<protein>
    <submittedName>
        <fullName evidence="6">Uncharacterized protein</fullName>
    </submittedName>
</protein>
<dbReference type="GO" id="GO:0005886">
    <property type="term" value="C:plasma membrane"/>
    <property type="evidence" value="ECO:0007669"/>
    <property type="project" value="TreeGrafter"/>
</dbReference>
<evidence type="ECO:0000256" key="4">
    <source>
        <dbReference type="PIRSR" id="PIRSR600101-1"/>
    </source>
</evidence>
<keyword evidence="3" id="KW-1199">Hemostasis impairing toxin</keyword>
<keyword evidence="2" id="KW-0325">Glycoprotein</keyword>
<dbReference type="GO" id="GO:0050727">
    <property type="term" value="P:regulation of inflammatory response"/>
    <property type="evidence" value="ECO:0007669"/>
    <property type="project" value="TreeGrafter"/>
</dbReference>
<dbReference type="GO" id="GO:0036374">
    <property type="term" value="F:glutathione hydrolase activity"/>
    <property type="evidence" value="ECO:0007669"/>
    <property type="project" value="InterPro"/>
</dbReference>
<evidence type="ECO:0000313" key="7">
    <source>
        <dbReference type="Proteomes" id="UP001187343"/>
    </source>
</evidence>
<dbReference type="EMBL" id="JAUYZG010000001">
    <property type="protein sequence ID" value="KAK2915690.1"/>
    <property type="molecule type" value="Genomic_DNA"/>
</dbReference>
<dbReference type="InterPro" id="IPR043137">
    <property type="entry name" value="GGT_ssub_C"/>
</dbReference>
<dbReference type="GO" id="GO:0002682">
    <property type="term" value="P:regulation of immune system process"/>
    <property type="evidence" value="ECO:0007669"/>
    <property type="project" value="TreeGrafter"/>
</dbReference>
<reference evidence="6" key="1">
    <citation type="submission" date="2023-08" db="EMBL/GenBank/DDBJ databases">
        <title>Chromosome-level Genome Assembly of mud carp (Cirrhinus molitorella).</title>
        <authorList>
            <person name="Liu H."/>
        </authorList>
    </citation>
    <scope>NUCLEOTIDE SEQUENCE</scope>
    <source>
        <strain evidence="6">Prfri</strain>
        <tissue evidence="6">Muscle</tissue>
    </source>
</reference>
<dbReference type="InterPro" id="IPR000101">
    <property type="entry name" value="GGT_peptidase"/>
</dbReference>
<feature type="binding site" evidence="5">
    <location>
        <position position="433"/>
    </location>
    <ligand>
        <name>L-glutamate</name>
        <dbReference type="ChEBI" id="CHEBI:29985"/>
    </ligand>
</feature>
<feature type="binding site" evidence="5">
    <location>
        <begin position="360"/>
        <end position="362"/>
    </location>
    <ligand>
        <name>L-glutamate</name>
        <dbReference type="ChEBI" id="CHEBI:29985"/>
    </ligand>
</feature>
<dbReference type="Proteomes" id="UP001187343">
    <property type="component" value="Unassembled WGS sequence"/>
</dbReference>
<evidence type="ECO:0000256" key="2">
    <source>
        <dbReference type="ARBA" id="ARBA00023180"/>
    </source>
</evidence>
<dbReference type="AlphaFoldDB" id="A0AA88QEA0"/>
<feature type="binding site" evidence="5">
    <location>
        <position position="384"/>
    </location>
    <ligand>
        <name>L-glutamate</name>
        <dbReference type="ChEBI" id="CHEBI:29985"/>
    </ligand>
</feature>
<evidence type="ECO:0000256" key="3">
    <source>
        <dbReference type="ARBA" id="ARBA00084097"/>
    </source>
</evidence>
<evidence type="ECO:0000313" key="6">
    <source>
        <dbReference type="EMBL" id="KAK2915690.1"/>
    </source>
</evidence>
<accession>A0AA88QEA0</accession>
<dbReference type="FunFam" id="1.10.246.130:FF:000002">
    <property type="entry name" value="glutathione hydrolase 1 proenzyme"/>
    <property type="match status" value="1"/>
</dbReference>
<dbReference type="Pfam" id="PF01019">
    <property type="entry name" value="G_glu_transpept"/>
    <property type="match status" value="1"/>
</dbReference>
<name>A0AA88QEA0_9TELE</name>
<feature type="binding site" evidence="5">
    <location>
        <position position="65"/>
    </location>
    <ligand>
        <name>L-glutamate</name>
        <dbReference type="ChEBI" id="CHEBI:29985"/>
    </ligand>
</feature>
<keyword evidence="3" id="KW-1202">Platelet aggregation activating toxin</keyword>
<dbReference type="Gene3D" id="3.60.20.40">
    <property type="match status" value="1"/>
</dbReference>
<dbReference type="InterPro" id="IPR029055">
    <property type="entry name" value="Ntn_hydrolases_N"/>
</dbReference>
<keyword evidence="3" id="KW-0800">Toxin</keyword>
<proteinExistence type="inferred from homology"/>
<dbReference type="SUPFAM" id="SSF56235">
    <property type="entry name" value="N-terminal nucleophile aminohydrolases (Ntn hydrolases)"/>
    <property type="match status" value="1"/>
</dbReference>
<feature type="active site" description="Nucleophile" evidence="4">
    <location>
        <position position="342"/>
    </location>
</feature>